<dbReference type="RefSeq" id="WP_358281861.1">
    <property type="nucleotide sequence ID" value="NZ_JBEYGJ010000011.1"/>
</dbReference>
<sequence length="41" mass="4182">MTVAGDAPVGVEGKESYVLEGAASHYTPVAAQPHRATRLSG</sequence>
<accession>A0ABW6L7G7</accession>
<evidence type="ECO:0000313" key="1">
    <source>
        <dbReference type="EMBL" id="MFE9224429.1"/>
    </source>
</evidence>
<reference evidence="1 2" key="1">
    <citation type="submission" date="2024-10" db="EMBL/GenBank/DDBJ databases">
        <title>The Natural Products Discovery Center: Release of the First 8490 Sequenced Strains for Exploring Actinobacteria Biosynthetic Diversity.</title>
        <authorList>
            <person name="Kalkreuter E."/>
            <person name="Kautsar S.A."/>
            <person name="Yang D."/>
            <person name="Bader C.D."/>
            <person name="Teijaro C.N."/>
            <person name="Fluegel L."/>
            <person name="Davis C.M."/>
            <person name="Simpson J.R."/>
            <person name="Lauterbach L."/>
            <person name="Steele A.D."/>
            <person name="Gui C."/>
            <person name="Meng S."/>
            <person name="Li G."/>
            <person name="Viehrig K."/>
            <person name="Ye F."/>
            <person name="Su P."/>
            <person name="Kiefer A.F."/>
            <person name="Nichols A."/>
            <person name="Cepeda A.J."/>
            <person name="Yan W."/>
            <person name="Fan B."/>
            <person name="Jiang Y."/>
            <person name="Adhikari A."/>
            <person name="Zheng C.-J."/>
            <person name="Schuster L."/>
            <person name="Cowan T.M."/>
            <person name="Smanski M.J."/>
            <person name="Chevrette M.G."/>
            <person name="De Carvalho L.P.S."/>
            <person name="Shen B."/>
        </authorList>
    </citation>
    <scope>NUCLEOTIDE SEQUENCE [LARGE SCALE GENOMIC DNA]</scope>
    <source>
        <strain evidence="1 2">NPDC007066</strain>
    </source>
</reference>
<comment type="caution">
    <text evidence="1">The sequence shown here is derived from an EMBL/GenBank/DDBJ whole genome shotgun (WGS) entry which is preliminary data.</text>
</comment>
<dbReference type="Proteomes" id="UP001601288">
    <property type="component" value="Unassembled WGS sequence"/>
</dbReference>
<gene>
    <name evidence="1" type="ORF">ACFYM3_07265</name>
</gene>
<name>A0ABW6L7G7_9ACTN</name>
<proteinExistence type="predicted"/>
<dbReference type="EMBL" id="JBIAFP010000003">
    <property type="protein sequence ID" value="MFE9224429.1"/>
    <property type="molecule type" value="Genomic_DNA"/>
</dbReference>
<evidence type="ECO:0000313" key="2">
    <source>
        <dbReference type="Proteomes" id="UP001601288"/>
    </source>
</evidence>
<keyword evidence="2" id="KW-1185">Reference proteome</keyword>
<organism evidence="1 2">
    <name type="scientific">Streptomyces massasporeus</name>
    <dbReference type="NCBI Taxonomy" id="67324"/>
    <lineage>
        <taxon>Bacteria</taxon>
        <taxon>Bacillati</taxon>
        <taxon>Actinomycetota</taxon>
        <taxon>Actinomycetes</taxon>
        <taxon>Kitasatosporales</taxon>
        <taxon>Streptomycetaceae</taxon>
        <taxon>Streptomyces</taxon>
    </lineage>
</organism>
<protein>
    <submittedName>
        <fullName evidence="1">Uncharacterized protein</fullName>
    </submittedName>
</protein>